<sequence length="414" mass="45960">MLMHGNAASSLAPPPPFPKRRNAVLRLYDAPLYRDGAFWNTVVWCLISSISIPTASTTEPSKLPPWLDNLLAIIAMVIIFGVVPAWIRLLIRRWRWRRRPQPPRQEVPPVPLHAAPVGPALRVSATHRADPARPVSEVPADARNTFPHPIARALRALQQAPTDKDRYEALLDAAEILAITLSVTTAALLQEAGQRDLSLLRRAYFGKGAMFGTWTTWLRELQPLAAARPDLVAGLHQALGDGPDGPGIVTHLNALREERNRAAHGDKPKSQPESALRVAEGTHHLERALAKAQFLKATPWLFTVSCVYRPRSRDFEVVAKDATGDHPDFERRTFTWEHPVGIDMFYVHGPEGPVPLSPFVADLFCPQCRQMEVSYAYKAHKGNRTATFKSFGRGHDIAAPDLVDDLLSLPDQRG</sequence>
<keyword evidence="1" id="KW-1133">Transmembrane helix</keyword>
<dbReference type="STRING" id="457427.SSOG_04247"/>
<evidence type="ECO:0000256" key="1">
    <source>
        <dbReference type="SAM" id="Phobius"/>
    </source>
</evidence>
<keyword evidence="3" id="KW-1185">Reference proteome</keyword>
<organism evidence="2 3">
    <name type="scientific">Streptomyces himastatinicus ATCC 53653</name>
    <dbReference type="NCBI Taxonomy" id="457427"/>
    <lineage>
        <taxon>Bacteria</taxon>
        <taxon>Bacillati</taxon>
        <taxon>Actinomycetota</taxon>
        <taxon>Actinomycetes</taxon>
        <taxon>Kitasatosporales</taxon>
        <taxon>Streptomycetaceae</taxon>
        <taxon>Streptomyces</taxon>
        <taxon>Streptomyces violaceusniger group</taxon>
    </lineage>
</organism>
<keyword evidence="1" id="KW-0472">Membrane</keyword>
<name>D9WW24_9ACTN</name>
<feature type="transmembrane region" description="Helical" evidence="1">
    <location>
        <begin position="70"/>
        <end position="91"/>
    </location>
</feature>
<gene>
    <name evidence="2" type="ORF">SSOG_04247</name>
</gene>
<dbReference type="Proteomes" id="UP000003963">
    <property type="component" value="Unassembled WGS sequence"/>
</dbReference>
<proteinExistence type="predicted"/>
<evidence type="ECO:0000313" key="2">
    <source>
        <dbReference type="EMBL" id="EFL24533.1"/>
    </source>
</evidence>
<protein>
    <submittedName>
        <fullName evidence="2">Uncharacterized protein</fullName>
    </submittedName>
</protein>
<dbReference type="EMBL" id="GG657754">
    <property type="protein sequence ID" value="EFL24533.1"/>
    <property type="molecule type" value="Genomic_DNA"/>
</dbReference>
<reference evidence="2 3" key="1">
    <citation type="submission" date="2009-02" db="EMBL/GenBank/DDBJ databases">
        <title>Annotation of Streptomyces hygroscopicus strain ATCC 53653.</title>
        <authorList>
            <consortium name="The Broad Institute Genome Sequencing Platform"/>
            <consortium name="Broad Institute Microbial Sequencing Center"/>
            <person name="Fischbach M."/>
            <person name="Godfrey P."/>
            <person name="Ward D."/>
            <person name="Young S."/>
            <person name="Zeng Q."/>
            <person name="Koehrsen M."/>
            <person name="Alvarado L."/>
            <person name="Berlin A.M."/>
            <person name="Bochicchio J."/>
            <person name="Borenstein D."/>
            <person name="Chapman S.B."/>
            <person name="Chen Z."/>
            <person name="Engels R."/>
            <person name="Freedman E."/>
            <person name="Gellesch M."/>
            <person name="Goldberg J."/>
            <person name="Griggs A."/>
            <person name="Gujja S."/>
            <person name="Heilman E.R."/>
            <person name="Heiman D.I."/>
            <person name="Hepburn T.A."/>
            <person name="Howarth C."/>
            <person name="Jen D."/>
            <person name="Larson L."/>
            <person name="Lewis B."/>
            <person name="Mehta T."/>
            <person name="Park D."/>
            <person name="Pearson M."/>
            <person name="Richards J."/>
            <person name="Roberts A."/>
            <person name="Saif S."/>
            <person name="Shea T.D."/>
            <person name="Shenoy N."/>
            <person name="Sisk P."/>
            <person name="Stolte C."/>
            <person name="Sykes S.N."/>
            <person name="Thomson T."/>
            <person name="Walk T."/>
            <person name="White J."/>
            <person name="Yandava C."/>
            <person name="Straight P."/>
            <person name="Clardy J."/>
            <person name="Hung D."/>
            <person name="Kolter R."/>
            <person name="Mekalanos J."/>
            <person name="Walker S."/>
            <person name="Walsh C.T."/>
            <person name="Wieland-Brown L.C."/>
            <person name="Haas B."/>
            <person name="Nusbaum C."/>
            <person name="Birren B."/>
        </authorList>
    </citation>
    <scope>NUCLEOTIDE SEQUENCE [LARGE SCALE GENOMIC DNA]</scope>
    <source>
        <strain evidence="2 3">ATCC 53653</strain>
    </source>
</reference>
<dbReference type="HOGENOM" id="CLU_663770_0_0_11"/>
<keyword evidence="1" id="KW-0812">Transmembrane</keyword>
<dbReference type="AlphaFoldDB" id="D9WW24"/>
<accession>D9WW24</accession>
<evidence type="ECO:0000313" key="3">
    <source>
        <dbReference type="Proteomes" id="UP000003963"/>
    </source>
</evidence>